<evidence type="ECO:0000313" key="2">
    <source>
        <dbReference type="Proteomes" id="UP000541444"/>
    </source>
</evidence>
<evidence type="ECO:0000313" key="1">
    <source>
        <dbReference type="EMBL" id="KAF6138575.1"/>
    </source>
</evidence>
<name>A0A7J7L7E2_9MAGN</name>
<dbReference type="EMBL" id="JACGCM010002568">
    <property type="protein sequence ID" value="KAF6138575.1"/>
    <property type="molecule type" value="Genomic_DNA"/>
</dbReference>
<proteinExistence type="predicted"/>
<protein>
    <submittedName>
        <fullName evidence="1">Uncharacterized protein</fullName>
    </submittedName>
</protein>
<dbReference type="AlphaFoldDB" id="A0A7J7L7E2"/>
<accession>A0A7J7L7E2</accession>
<organism evidence="1 2">
    <name type="scientific">Kingdonia uniflora</name>
    <dbReference type="NCBI Taxonomy" id="39325"/>
    <lineage>
        <taxon>Eukaryota</taxon>
        <taxon>Viridiplantae</taxon>
        <taxon>Streptophyta</taxon>
        <taxon>Embryophyta</taxon>
        <taxon>Tracheophyta</taxon>
        <taxon>Spermatophyta</taxon>
        <taxon>Magnoliopsida</taxon>
        <taxon>Ranunculales</taxon>
        <taxon>Circaeasteraceae</taxon>
        <taxon>Kingdonia</taxon>
    </lineage>
</organism>
<keyword evidence="2" id="KW-1185">Reference proteome</keyword>
<reference evidence="1 2" key="1">
    <citation type="journal article" date="2020" name="IScience">
        <title>Genome Sequencing of the Endangered Kingdonia uniflora (Circaeasteraceae, Ranunculales) Reveals Potential Mechanisms of Evolutionary Specialization.</title>
        <authorList>
            <person name="Sun Y."/>
            <person name="Deng T."/>
            <person name="Zhang A."/>
            <person name="Moore M.J."/>
            <person name="Landis J.B."/>
            <person name="Lin N."/>
            <person name="Zhang H."/>
            <person name="Zhang X."/>
            <person name="Huang J."/>
            <person name="Zhang X."/>
            <person name="Sun H."/>
            <person name="Wang H."/>
        </authorList>
    </citation>
    <scope>NUCLEOTIDE SEQUENCE [LARGE SCALE GENOMIC DNA]</scope>
    <source>
        <strain evidence="1">TB1705</strain>
        <tissue evidence="1">Leaf</tissue>
    </source>
</reference>
<gene>
    <name evidence="1" type="ORF">GIB67_032469</name>
</gene>
<comment type="caution">
    <text evidence="1">The sequence shown here is derived from an EMBL/GenBank/DDBJ whole genome shotgun (WGS) entry which is preliminary data.</text>
</comment>
<dbReference type="Proteomes" id="UP000541444">
    <property type="component" value="Unassembled WGS sequence"/>
</dbReference>
<sequence length="75" mass="8679">MVEDLKEVEERARLAALHGEEDMSKMVVHLVKGIWLGIEDEKSELKKENIKLEKELSRSRTDALKEVRQLKASHP</sequence>